<feature type="region of interest" description="Disordered" evidence="1">
    <location>
        <begin position="1"/>
        <end position="52"/>
    </location>
</feature>
<reference evidence="3" key="1">
    <citation type="journal article" date="2019" name="Int. J. Syst. Evol. Microbiol.">
        <title>The Global Catalogue of Microorganisms (GCM) 10K type strain sequencing project: providing services to taxonomists for standard genome sequencing and annotation.</title>
        <authorList>
            <consortium name="The Broad Institute Genomics Platform"/>
            <consortium name="The Broad Institute Genome Sequencing Center for Infectious Disease"/>
            <person name="Wu L."/>
            <person name="Ma J."/>
        </authorList>
    </citation>
    <scope>NUCLEOTIDE SEQUENCE [LARGE SCALE GENOMIC DNA]</scope>
    <source>
        <strain evidence="3">JCM 17933</strain>
    </source>
</reference>
<gene>
    <name evidence="2" type="ORF">GCM10023191_023280</name>
</gene>
<keyword evidence="3" id="KW-1185">Reference proteome</keyword>
<feature type="compositionally biased region" description="Polar residues" evidence="1">
    <location>
        <begin position="1"/>
        <end position="10"/>
    </location>
</feature>
<comment type="caution">
    <text evidence="2">The sequence shown here is derived from an EMBL/GenBank/DDBJ whole genome shotgun (WGS) entry which is preliminary data.</text>
</comment>
<name>A0ABP8PST2_9ACTN</name>
<dbReference type="Gene3D" id="3.20.20.40">
    <property type="entry name" value="1, 4-beta cellobiohydrolase"/>
    <property type="match status" value="1"/>
</dbReference>
<accession>A0ABP8PST2</accession>
<sequence>MTRTETTTPSDDALALWPPGESDGSSSAISNDEGKGFDRMCDPVHGGNALNGNCPSGALANASLSRRWFSPSSTSCRRTPIRRCPDGTRRGEDVHGVPRPRRVAGPSPRCRTRRRPESHNAR</sequence>
<evidence type="ECO:0000313" key="2">
    <source>
        <dbReference type="EMBL" id="GAA4490697.1"/>
    </source>
</evidence>
<organism evidence="2 3">
    <name type="scientific">Actinoallomurus oryzae</name>
    <dbReference type="NCBI Taxonomy" id="502180"/>
    <lineage>
        <taxon>Bacteria</taxon>
        <taxon>Bacillati</taxon>
        <taxon>Actinomycetota</taxon>
        <taxon>Actinomycetes</taxon>
        <taxon>Streptosporangiales</taxon>
        <taxon>Thermomonosporaceae</taxon>
        <taxon>Actinoallomurus</taxon>
    </lineage>
</organism>
<feature type="region of interest" description="Disordered" evidence="1">
    <location>
        <begin position="68"/>
        <end position="122"/>
    </location>
</feature>
<feature type="compositionally biased region" description="Basic and acidic residues" evidence="1">
    <location>
        <begin position="83"/>
        <end position="96"/>
    </location>
</feature>
<feature type="compositionally biased region" description="Basic and acidic residues" evidence="1">
    <location>
        <begin position="32"/>
        <end position="42"/>
    </location>
</feature>
<dbReference type="EMBL" id="BAABHF010000016">
    <property type="protein sequence ID" value="GAA4490697.1"/>
    <property type="molecule type" value="Genomic_DNA"/>
</dbReference>
<dbReference type="Proteomes" id="UP001500503">
    <property type="component" value="Unassembled WGS sequence"/>
</dbReference>
<proteinExistence type="predicted"/>
<dbReference type="RefSeq" id="WP_345461466.1">
    <property type="nucleotide sequence ID" value="NZ_BAABHF010000016.1"/>
</dbReference>
<evidence type="ECO:0000313" key="3">
    <source>
        <dbReference type="Proteomes" id="UP001500503"/>
    </source>
</evidence>
<evidence type="ECO:0000256" key="1">
    <source>
        <dbReference type="SAM" id="MobiDB-lite"/>
    </source>
</evidence>
<dbReference type="InterPro" id="IPR036434">
    <property type="entry name" value="Beta_cellobiohydrolase_sf"/>
</dbReference>
<protein>
    <submittedName>
        <fullName evidence="2">Uncharacterized protein</fullName>
    </submittedName>
</protein>